<evidence type="ECO:0000313" key="3">
    <source>
        <dbReference type="EMBL" id="KNZ51598.1"/>
    </source>
</evidence>
<feature type="signal peptide" evidence="2">
    <location>
        <begin position="1"/>
        <end position="20"/>
    </location>
</feature>
<comment type="caution">
    <text evidence="3">The sequence shown here is derived from an EMBL/GenBank/DDBJ whole genome shotgun (WGS) entry which is preliminary data.</text>
</comment>
<gene>
    <name evidence="3" type="ORF">VP01_388g1</name>
</gene>
<keyword evidence="2" id="KW-0732">Signal</keyword>
<reference evidence="3 4" key="1">
    <citation type="submission" date="2015-08" db="EMBL/GenBank/DDBJ databases">
        <title>Next Generation Sequencing and Analysis of the Genome of Puccinia sorghi L Schw, the Causal Agent of Maize Common Rust.</title>
        <authorList>
            <person name="Rochi L."/>
            <person name="Burguener G."/>
            <person name="Darino M."/>
            <person name="Turjanski A."/>
            <person name="Kreff E."/>
            <person name="Dieguez M.J."/>
            <person name="Sacco F."/>
        </authorList>
    </citation>
    <scope>NUCLEOTIDE SEQUENCE [LARGE SCALE GENOMIC DNA]</scope>
    <source>
        <strain evidence="3 4">RO10H11247</strain>
    </source>
</reference>
<protein>
    <submittedName>
        <fullName evidence="3">Uncharacterized protein</fullName>
    </submittedName>
</protein>
<feature type="region of interest" description="Disordered" evidence="1">
    <location>
        <begin position="103"/>
        <end position="125"/>
    </location>
</feature>
<name>A0A0L6USS3_9BASI</name>
<evidence type="ECO:0000256" key="1">
    <source>
        <dbReference type="SAM" id="MobiDB-lite"/>
    </source>
</evidence>
<evidence type="ECO:0000313" key="4">
    <source>
        <dbReference type="Proteomes" id="UP000037035"/>
    </source>
</evidence>
<accession>A0A0L6USS3</accession>
<sequence>MLSLVKPAWTFVWLAAIVFSMELCPNCSNPSNLQGILFHCPAERVCNRGDSHGTCPGVKLQKWRICTYCRWTKLLSGPYKCRYDHDIKQCSRPASVRRRLTESLYPSFPPPPTPTMPIANDHNKE</sequence>
<dbReference type="AlphaFoldDB" id="A0A0L6USS3"/>
<feature type="chain" id="PRO_5005568022" evidence="2">
    <location>
        <begin position="21"/>
        <end position="125"/>
    </location>
</feature>
<evidence type="ECO:0000256" key="2">
    <source>
        <dbReference type="SAM" id="SignalP"/>
    </source>
</evidence>
<organism evidence="3 4">
    <name type="scientific">Puccinia sorghi</name>
    <dbReference type="NCBI Taxonomy" id="27349"/>
    <lineage>
        <taxon>Eukaryota</taxon>
        <taxon>Fungi</taxon>
        <taxon>Dikarya</taxon>
        <taxon>Basidiomycota</taxon>
        <taxon>Pucciniomycotina</taxon>
        <taxon>Pucciniomycetes</taxon>
        <taxon>Pucciniales</taxon>
        <taxon>Pucciniaceae</taxon>
        <taxon>Puccinia</taxon>
    </lineage>
</organism>
<proteinExistence type="predicted"/>
<dbReference type="Proteomes" id="UP000037035">
    <property type="component" value="Unassembled WGS sequence"/>
</dbReference>
<dbReference type="VEuPathDB" id="FungiDB:VP01_388g1"/>
<dbReference type="EMBL" id="LAVV01008934">
    <property type="protein sequence ID" value="KNZ51598.1"/>
    <property type="molecule type" value="Genomic_DNA"/>
</dbReference>
<keyword evidence="4" id="KW-1185">Reference proteome</keyword>